<dbReference type="GO" id="GO:0003700">
    <property type="term" value="F:DNA-binding transcription factor activity"/>
    <property type="evidence" value="ECO:0007669"/>
    <property type="project" value="InterPro"/>
</dbReference>
<evidence type="ECO:0000256" key="3">
    <source>
        <dbReference type="ARBA" id="ARBA00023163"/>
    </source>
</evidence>
<dbReference type="OrthoDB" id="120836at2"/>
<dbReference type="SMART" id="SM00345">
    <property type="entry name" value="HTH_GNTR"/>
    <property type="match status" value="1"/>
</dbReference>
<sequence length="71" mass="8038">MPQYRYEQIAEDLEARIESGEFPPGSKLPSRSQLTAHYGVTEPVIDRSMLVLRLKGLTETLFGVGVFVKER</sequence>
<dbReference type="InterPro" id="IPR000524">
    <property type="entry name" value="Tscrpt_reg_HTH_GntR"/>
</dbReference>
<dbReference type="AlphaFoldDB" id="A0A239IYI5"/>
<accession>A0A239IYI5</accession>
<evidence type="ECO:0000259" key="4">
    <source>
        <dbReference type="PROSITE" id="PS50949"/>
    </source>
</evidence>
<dbReference type="Pfam" id="PF00392">
    <property type="entry name" value="GntR"/>
    <property type="match status" value="1"/>
</dbReference>
<dbReference type="InterPro" id="IPR036388">
    <property type="entry name" value="WH-like_DNA-bd_sf"/>
</dbReference>
<evidence type="ECO:0000313" key="6">
    <source>
        <dbReference type="Proteomes" id="UP000198362"/>
    </source>
</evidence>
<reference evidence="5 6" key="1">
    <citation type="submission" date="2017-06" db="EMBL/GenBank/DDBJ databases">
        <authorList>
            <person name="Kim H.J."/>
            <person name="Triplett B.A."/>
        </authorList>
    </citation>
    <scope>NUCLEOTIDE SEQUENCE [LARGE SCALE GENOMIC DNA]</scope>
    <source>
        <strain evidence="5 6">CGMCC 4.5593</strain>
    </source>
</reference>
<dbReference type="GO" id="GO:0045892">
    <property type="term" value="P:negative regulation of DNA-templated transcription"/>
    <property type="evidence" value="ECO:0007669"/>
    <property type="project" value="TreeGrafter"/>
</dbReference>
<dbReference type="InterPro" id="IPR050679">
    <property type="entry name" value="Bact_HTH_transcr_reg"/>
</dbReference>
<keyword evidence="1" id="KW-0805">Transcription regulation</keyword>
<dbReference type="Proteomes" id="UP000198362">
    <property type="component" value="Unassembled WGS sequence"/>
</dbReference>
<feature type="domain" description="HTH gntR-type" evidence="4">
    <location>
        <begin position="3"/>
        <end position="71"/>
    </location>
</feature>
<evidence type="ECO:0000256" key="1">
    <source>
        <dbReference type="ARBA" id="ARBA00023015"/>
    </source>
</evidence>
<dbReference type="CDD" id="cd07377">
    <property type="entry name" value="WHTH_GntR"/>
    <property type="match status" value="1"/>
</dbReference>
<keyword evidence="6" id="KW-1185">Reference proteome</keyword>
<name>A0A239IYI5_9ACTN</name>
<protein>
    <submittedName>
        <fullName evidence="5">Regulatory protein, gntR family</fullName>
    </submittedName>
</protein>
<organism evidence="5 6">
    <name type="scientific">Asanoa hainanensis</name>
    <dbReference type="NCBI Taxonomy" id="560556"/>
    <lineage>
        <taxon>Bacteria</taxon>
        <taxon>Bacillati</taxon>
        <taxon>Actinomycetota</taxon>
        <taxon>Actinomycetes</taxon>
        <taxon>Micromonosporales</taxon>
        <taxon>Micromonosporaceae</taxon>
        <taxon>Asanoa</taxon>
    </lineage>
</organism>
<dbReference type="Gene3D" id="1.10.10.10">
    <property type="entry name" value="Winged helix-like DNA-binding domain superfamily/Winged helix DNA-binding domain"/>
    <property type="match status" value="1"/>
</dbReference>
<dbReference type="SUPFAM" id="SSF46785">
    <property type="entry name" value="Winged helix' DNA-binding domain"/>
    <property type="match status" value="1"/>
</dbReference>
<evidence type="ECO:0000256" key="2">
    <source>
        <dbReference type="ARBA" id="ARBA00023125"/>
    </source>
</evidence>
<keyword evidence="3" id="KW-0804">Transcription</keyword>
<dbReference type="RefSeq" id="WP_089245824.1">
    <property type="nucleotide sequence ID" value="NZ_FZPH01000002.1"/>
</dbReference>
<dbReference type="PANTHER" id="PTHR44846">
    <property type="entry name" value="MANNOSYL-D-GLYCERATE TRANSPORT/METABOLISM SYSTEM REPRESSOR MNGR-RELATED"/>
    <property type="match status" value="1"/>
</dbReference>
<proteinExistence type="predicted"/>
<keyword evidence="2" id="KW-0238">DNA-binding</keyword>
<evidence type="ECO:0000313" key="5">
    <source>
        <dbReference type="EMBL" id="SNS98670.1"/>
    </source>
</evidence>
<dbReference type="GO" id="GO:0003677">
    <property type="term" value="F:DNA binding"/>
    <property type="evidence" value="ECO:0007669"/>
    <property type="project" value="UniProtKB-KW"/>
</dbReference>
<gene>
    <name evidence="5" type="ORF">SAMN05421812_102635</name>
</gene>
<dbReference type="PANTHER" id="PTHR44846:SF17">
    <property type="entry name" value="GNTR-FAMILY TRANSCRIPTIONAL REGULATOR"/>
    <property type="match status" value="1"/>
</dbReference>
<dbReference type="PROSITE" id="PS50949">
    <property type="entry name" value="HTH_GNTR"/>
    <property type="match status" value="1"/>
</dbReference>
<dbReference type="EMBL" id="FZPH01000002">
    <property type="protein sequence ID" value="SNS98670.1"/>
    <property type="molecule type" value="Genomic_DNA"/>
</dbReference>
<dbReference type="InterPro" id="IPR036390">
    <property type="entry name" value="WH_DNA-bd_sf"/>
</dbReference>